<protein>
    <recommendedName>
        <fullName evidence="5">X-X-X-Leu-X-X-Gly heptad repeat-containing protein</fullName>
    </recommendedName>
</protein>
<dbReference type="NCBIfam" id="TIGR03057">
    <property type="entry name" value="xxxLxxG_by_4"/>
    <property type="match status" value="2"/>
</dbReference>
<keyword evidence="4" id="KW-1185">Reference proteome</keyword>
<dbReference type="EMBL" id="CP118868">
    <property type="protein sequence ID" value="WEG36151.1"/>
    <property type="molecule type" value="Genomic_DNA"/>
</dbReference>
<keyword evidence="1" id="KW-0175">Coiled coil</keyword>
<organism evidence="3 4">
    <name type="scientific">Amygdalobacter indicium</name>
    <dbReference type="NCBI Taxonomy" id="3029272"/>
    <lineage>
        <taxon>Bacteria</taxon>
        <taxon>Bacillati</taxon>
        <taxon>Bacillota</taxon>
        <taxon>Clostridia</taxon>
        <taxon>Eubacteriales</taxon>
        <taxon>Oscillospiraceae</taxon>
        <taxon>Amygdalobacter</taxon>
    </lineage>
</organism>
<feature type="compositionally biased region" description="Low complexity" evidence="2">
    <location>
        <begin position="527"/>
        <end position="536"/>
    </location>
</feature>
<proteinExistence type="predicted"/>
<dbReference type="Proteomes" id="UP001220478">
    <property type="component" value="Chromosome"/>
</dbReference>
<dbReference type="RefSeq" id="WP_315572171.1">
    <property type="nucleotide sequence ID" value="NZ_CP118868.1"/>
</dbReference>
<dbReference type="InterPro" id="IPR023908">
    <property type="entry name" value="xxxLxxG_rpt"/>
</dbReference>
<feature type="region of interest" description="Disordered" evidence="2">
    <location>
        <begin position="1"/>
        <end position="24"/>
    </location>
</feature>
<reference evidence="3 4" key="1">
    <citation type="submission" date="2023-02" db="EMBL/GenBank/DDBJ databases">
        <title>Novel Oscillospiraceae bacterial genomes.</title>
        <authorList>
            <person name="Srinivasan S."/>
            <person name="Austin M.N."/>
            <person name="Fiedler T.L."/>
            <person name="Strenk S.M."/>
            <person name="Agnew K.J."/>
            <person name="Nagana Gowda G.A."/>
            <person name="Raftery D."/>
            <person name="Beamer M.A."/>
            <person name="Achilles S.L."/>
            <person name="Wiesenfeld H.C."/>
            <person name="Fredricks D.N."/>
            <person name="Hillier S.L."/>
        </authorList>
    </citation>
    <scope>NUCLEOTIDE SEQUENCE [LARGE SCALE GENOMIC DNA]</scope>
    <source>
        <strain evidence="3 4">CHIC02 1186E3-8</strain>
    </source>
</reference>
<feature type="compositionally biased region" description="Basic and acidic residues" evidence="2">
    <location>
        <begin position="506"/>
        <end position="523"/>
    </location>
</feature>
<name>A0ABY8C634_9FIRM</name>
<accession>A0ABY8C634</accession>
<feature type="compositionally biased region" description="Polar residues" evidence="2">
    <location>
        <begin position="481"/>
        <end position="493"/>
    </location>
</feature>
<evidence type="ECO:0000256" key="1">
    <source>
        <dbReference type="SAM" id="Coils"/>
    </source>
</evidence>
<gene>
    <name evidence="3" type="ORF">PYS61_02995</name>
</gene>
<feature type="region of interest" description="Disordered" evidence="2">
    <location>
        <begin position="481"/>
        <end position="538"/>
    </location>
</feature>
<evidence type="ECO:0000313" key="3">
    <source>
        <dbReference type="EMBL" id="WEG36151.1"/>
    </source>
</evidence>
<feature type="coiled-coil region" evidence="1">
    <location>
        <begin position="412"/>
        <end position="473"/>
    </location>
</feature>
<feature type="coiled-coil region" evidence="1">
    <location>
        <begin position="590"/>
        <end position="675"/>
    </location>
</feature>
<evidence type="ECO:0008006" key="5">
    <source>
        <dbReference type="Google" id="ProtNLM"/>
    </source>
</evidence>
<evidence type="ECO:0000313" key="4">
    <source>
        <dbReference type="Proteomes" id="UP001220478"/>
    </source>
</evidence>
<evidence type="ECO:0000256" key="2">
    <source>
        <dbReference type="SAM" id="MobiDB-lite"/>
    </source>
</evidence>
<sequence length="829" mass="90167">MANKIIPAIDKQKKSRSHARSSHSETRCTSRLKLRYRLLALLVSLLLIASLFAGLLASDLPKQKSPQATSTAKASATATAADTPNRDYIKHELIYSNLNAPDELYAVNYFEAKKDCNVTDYGNYSETVSLKPEKKLETSKADNLTAVKFPLQKGEFFYYQAKLQKTSLPWKIEYSYQLDGQEMTATEIAGKSGHFTLKMKISADKSVDSSFFDSYILQFTLALPLNSFHNIKAEQAQISLAADKTNIVFLKLPKQEAEYTVTAEANNIHIPSAMLTALPLTFKLDGSSLLQKQLNGLGQLESGINQLHQAAGALSSGYSRLNQGIEELAGGGRKLASGSEQLFDGASAFTDGLQRYSDGLTQYFAGVKRLDGGMQQVKQALSSDKLQAQLAFLEDLKEYLDKASPDMQKIDLQKLEQQMDLLLQSLDKILSLFKQNQKLLLQLSKIKLPDINIAALQQQISHLESLIKQIEDLLPATTNLVPSRSLPQGNAVSDKSDPKLPQAEAQTEKKEAPSPSEKREMPPEPHSSPAAAAAEKPPVKAPTILPVSGSIGLPFAGRYLLTALPNPQPANPAGNIRQKLAELRQGLHSLASQLNDIAALTQHIKDLQKLLNGGTASNPAEIIAKISETEEHLAQAKELLHKFNQKNQGKKELQLSELSQAIDQIKQLIAGLQELADGSGKLAANADLLGEKKGELTSGSAKLTAGAGQLAAGSDKLADGLERLADGSEEYQTGLQAYTAGFAKLAQATSGMSLKAQKQMEKMIAEFLGQNFRPHSFIAEKNAPQTVTQFIMVYPGISLPDEKAAAPVDEPQAKFWDKLKALFRPAAND</sequence>